<dbReference type="RefSeq" id="XP_038048050.1">
    <property type="nucleotide sequence ID" value="XM_038192122.1"/>
</dbReference>
<organism evidence="7 8">
    <name type="scientific">Patiria miniata</name>
    <name type="common">Bat star</name>
    <name type="synonym">Asterina miniata</name>
    <dbReference type="NCBI Taxonomy" id="46514"/>
    <lineage>
        <taxon>Eukaryota</taxon>
        <taxon>Metazoa</taxon>
        <taxon>Echinodermata</taxon>
        <taxon>Eleutherozoa</taxon>
        <taxon>Asterozoa</taxon>
        <taxon>Asteroidea</taxon>
        <taxon>Valvatacea</taxon>
        <taxon>Valvatida</taxon>
        <taxon>Asterinidae</taxon>
        <taxon>Patiria</taxon>
    </lineage>
</organism>
<dbReference type="InterPro" id="IPR001260">
    <property type="entry name" value="Coprogen_oxidase_aer"/>
</dbReference>
<dbReference type="EC" id="1.3.3.3" evidence="4"/>
<dbReference type="Gene3D" id="3.40.1500.10">
    <property type="entry name" value="Coproporphyrinogen III oxidase, aerobic"/>
    <property type="match status" value="1"/>
</dbReference>
<dbReference type="GeneID" id="119722099"/>
<dbReference type="SUPFAM" id="SSF102886">
    <property type="entry name" value="Coproporphyrinogen III oxidase"/>
    <property type="match status" value="1"/>
</dbReference>
<comment type="similarity">
    <text evidence="2">Belongs to the aerobic coproporphyrinogen-III oxidase family.</text>
</comment>
<protein>
    <recommendedName>
        <fullName evidence="4">coproporphyrinogen oxidase</fullName>
        <ecNumber evidence="4">1.3.3.3</ecNumber>
    </recommendedName>
</protein>
<evidence type="ECO:0000256" key="4">
    <source>
        <dbReference type="ARBA" id="ARBA00012869"/>
    </source>
</evidence>
<dbReference type="OrthoDB" id="15318at2759"/>
<reference evidence="7" key="1">
    <citation type="submission" date="2022-11" db="UniProtKB">
        <authorList>
            <consortium name="EnsemblMetazoa"/>
        </authorList>
    </citation>
    <scope>IDENTIFICATION</scope>
</reference>
<evidence type="ECO:0000313" key="7">
    <source>
        <dbReference type="EnsemblMetazoa" id="XP_038048050.1"/>
    </source>
</evidence>
<evidence type="ECO:0000256" key="3">
    <source>
        <dbReference type="ARBA" id="ARBA00011738"/>
    </source>
</evidence>
<comment type="pathway">
    <text evidence="1">Porphyrin-containing compound metabolism; protoporphyrin-IX biosynthesis; protoporphyrinogen-IX from coproporphyrinogen-III (O2 route): step 1/1.</text>
</comment>
<sequence>MASSAIRYIFKSRFKPLIVGSVVGGFVCYGTYRQKKSPLLAKTSFASTSSANTFMAETITPATTLEQSSAMKSRMELFIMKIQADLCRALEEIEGEKKFLVDRWERQAGGGGVTCLIEDGKVFERAGVNVSVVSGELTSKAVAQMRSRGKKLDEGKKLPFFAAGVSCVIHPIPKIFIQDSHQSFGGIVELLSTHLNEFIQACLDQVVLSLGNME</sequence>
<dbReference type="EnsemblMetazoa" id="XM_038192122.1">
    <property type="protein sequence ID" value="XP_038048050.1"/>
    <property type="gene ID" value="LOC119722099"/>
</dbReference>
<dbReference type="PANTHER" id="PTHR10755">
    <property type="entry name" value="COPROPORPHYRINOGEN III OXIDASE, MITOCHONDRIAL"/>
    <property type="match status" value="1"/>
</dbReference>
<name>A0A913ZAY5_PATMI</name>
<evidence type="ECO:0000256" key="1">
    <source>
        <dbReference type="ARBA" id="ARBA00005168"/>
    </source>
</evidence>
<proteinExistence type="inferred from homology"/>
<keyword evidence="6" id="KW-0627">Porphyrin biosynthesis</keyword>
<dbReference type="InterPro" id="IPR036406">
    <property type="entry name" value="Coprogen_oxidase_aer_sf"/>
</dbReference>
<accession>A0A913ZAY5</accession>
<keyword evidence="8" id="KW-1185">Reference proteome</keyword>
<dbReference type="Pfam" id="PF01218">
    <property type="entry name" value="Coprogen_oxidas"/>
    <property type="match status" value="1"/>
</dbReference>
<dbReference type="GO" id="GO:0005737">
    <property type="term" value="C:cytoplasm"/>
    <property type="evidence" value="ECO:0007669"/>
    <property type="project" value="TreeGrafter"/>
</dbReference>
<evidence type="ECO:0000256" key="2">
    <source>
        <dbReference type="ARBA" id="ARBA00010644"/>
    </source>
</evidence>
<comment type="subunit">
    <text evidence="3">Homodimer.</text>
</comment>
<dbReference type="PANTHER" id="PTHR10755:SF0">
    <property type="entry name" value="OXYGEN-DEPENDENT COPROPORPHYRINOGEN-III OXIDASE, MITOCHONDRIAL"/>
    <property type="match status" value="1"/>
</dbReference>
<dbReference type="Proteomes" id="UP000887568">
    <property type="component" value="Unplaced"/>
</dbReference>
<evidence type="ECO:0000256" key="6">
    <source>
        <dbReference type="ARBA" id="ARBA00023244"/>
    </source>
</evidence>
<dbReference type="GO" id="GO:0006782">
    <property type="term" value="P:protoporphyrinogen IX biosynthetic process"/>
    <property type="evidence" value="ECO:0007669"/>
    <property type="project" value="TreeGrafter"/>
</dbReference>
<evidence type="ECO:0000313" key="8">
    <source>
        <dbReference type="Proteomes" id="UP000887568"/>
    </source>
</evidence>
<keyword evidence="5" id="KW-0560">Oxidoreductase</keyword>
<evidence type="ECO:0000256" key="5">
    <source>
        <dbReference type="ARBA" id="ARBA00023002"/>
    </source>
</evidence>
<dbReference type="PRINTS" id="PR00073">
    <property type="entry name" value="COPRGNOXDASE"/>
</dbReference>
<dbReference type="AlphaFoldDB" id="A0A913ZAY5"/>
<dbReference type="GO" id="GO:0004109">
    <property type="term" value="F:coproporphyrinogen oxidase activity"/>
    <property type="evidence" value="ECO:0007669"/>
    <property type="project" value="UniProtKB-EC"/>
</dbReference>